<dbReference type="SUPFAM" id="SSF47986">
    <property type="entry name" value="DEATH domain"/>
    <property type="match status" value="1"/>
</dbReference>
<gene>
    <name evidence="2" type="ORF">DAT39_012515</name>
</gene>
<dbReference type="Gene3D" id="1.10.533.10">
    <property type="entry name" value="Death Domain, Fas"/>
    <property type="match status" value="1"/>
</dbReference>
<accession>A0A8J4X1X1</accession>
<feature type="non-terminal residue" evidence="2">
    <location>
        <position position="98"/>
    </location>
</feature>
<feature type="non-terminal residue" evidence="2">
    <location>
        <position position="1"/>
    </location>
</feature>
<protein>
    <submittedName>
        <fullName evidence="2">Caspase-8-like</fullName>
    </submittedName>
</protein>
<proteinExistence type="predicted"/>
<organism evidence="2 3">
    <name type="scientific">Clarias magur</name>
    <name type="common">Asian catfish</name>
    <name type="synonym">Macropteronotus magur</name>
    <dbReference type="NCBI Taxonomy" id="1594786"/>
    <lineage>
        <taxon>Eukaryota</taxon>
        <taxon>Metazoa</taxon>
        <taxon>Chordata</taxon>
        <taxon>Craniata</taxon>
        <taxon>Vertebrata</taxon>
        <taxon>Euteleostomi</taxon>
        <taxon>Actinopterygii</taxon>
        <taxon>Neopterygii</taxon>
        <taxon>Teleostei</taxon>
        <taxon>Ostariophysi</taxon>
        <taxon>Siluriformes</taxon>
        <taxon>Clariidae</taxon>
        <taxon>Clarias</taxon>
    </lineage>
</organism>
<dbReference type="InterPro" id="IPR011029">
    <property type="entry name" value="DEATH-like_dom_sf"/>
</dbReference>
<reference evidence="2" key="1">
    <citation type="submission" date="2020-07" db="EMBL/GenBank/DDBJ databases">
        <title>Clarias magur genome sequencing, assembly and annotation.</title>
        <authorList>
            <person name="Kushwaha B."/>
            <person name="Kumar R."/>
            <person name="Das P."/>
            <person name="Joshi C.G."/>
            <person name="Kumar D."/>
            <person name="Nagpure N.S."/>
            <person name="Pandey M."/>
            <person name="Agarwal S."/>
            <person name="Srivastava S."/>
            <person name="Singh M."/>
            <person name="Sahoo L."/>
            <person name="Jayasankar P."/>
            <person name="Meher P.K."/>
            <person name="Koringa P.G."/>
            <person name="Iquebal M.A."/>
            <person name="Das S.P."/>
            <person name="Bit A."/>
            <person name="Patnaik S."/>
            <person name="Patel N."/>
            <person name="Shah T.M."/>
            <person name="Hinsu A."/>
            <person name="Jena J.K."/>
        </authorList>
    </citation>
    <scope>NUCLEOTIDE SEQUENCE</scope>
    <source>
        <strain evidence="2">CIFAMagur01</strain>
        <tissue evidence="2">Testis</tissue>
    </source>
</reference>
<dbReference type="CDD" id="cd01671">
    <property type="entry name" value="CARD"/>
    <property type="match status" value="1"/>
</dbReference>
<evidence type="ECO:0000313" key="2">
    <source>
        <dbReference type="EMBL" id="KAF5897766.1"/>
    </source>
</evidence>
<keyword evidence="3" id="KW-1185">Reference proteome</keyword>
<dbReference type="Proteomes" id="UP000727407">
    <property type="component" value="Unassembled WGS sequence"/>
</dbReference>
<name>A0A8J4X1X1_CLAMG</name>
<dbReference type="OrthoDB" id="9931598at2759"/>
<dbReference type="Pfam" id="PF00619">
    <property type="entry name" value="CARD"/>
    <property type="match status" value="1"/>
</dbReference>
<dbReference type="GO" id="GO:0042981">
    <property type="term" value="P:regulation of apoptotic process"/>
    <property type="evidence" value="ECO:0007669"/>
    <property type="project" value="InterPro"/>
</dbReference>
<comment type="caution">
    <text evidence="2">The sequence shown here is derived from an EMBL/GenBank/DDBJ whole genome shotgun (WGS) entry which is preliminary data.</text>
</comment>
<dbReference type="PROSITE" id="PS50209">
    <property type="entry name" value="CARD"/>
    <property type="match status" value="1"/>
</dbReference>
<dbReference type="InterPro" id="IPR001315">
    <property type="entry name" value="CARD"/>
</dbReference>
<dbReference type="EMBL" id="QNUK01000221">
    <property type="protein sequence ID" value="KAF5897766.1"/>
    <property type="molecule type" value="Genomic_DNA"/>
</dbReference>
<dbReference type="AlphaFoldDB" id="A0A8J4X1X1"/>
<evidence type="ECO:0000259" key="1">
    <source>
        <dbReference type="PROSITE" id="PS50209"/>
    </source>
</evidence>
<feature type="domain" description="CARD" evidence="1">
    <location>
        <begin position="1"/>
        <end position="77"/>
    </location>
</feature>
<sequence>MQTLRKNKVCLIRTLSTDSSVILQYVQQDNIITDREYTNLKHNNHTKEDIVINLLDTVMSKGDATCCNFLDLLQREDVQENFPQLRLLFTLAPISHNQ</sequence>
<evidence type="ECO:0000313" key="3">
    <source>
        <dbReference type="Proteomes" id="UP000727407"/>
    </source>
</evidence>